<dbReference type="GO" id="GO:0016787">
    <property type="term" value="F:hydrolase activity"/>
    <property type="evidence" value="ECO:0007669"/>
    <property type="project" value="UniProtKB-KW"/>
</dbReference>
<name>A0A017T8I7_9BACT</name>
<keyword evidence="1" id="KW-0378">Hydrolase</keyword>
<keyword evidence="3" id="KW-0862">Zinc</keyword>
<dbReference type="SUPFAM" id="SSF63829">
    <property type="entry name" value="Calcium-dependent phosphotriesterase"/>
    <property type="match status" value="1"/>
</dbReference>
<feature type="region of interest" description="Disordered" evidence="4">
    <location>
        <begin position="9"/>
        <end position="65"/>
    </location>
</feature>
<evidence type="ECO:0000313" key="6">
    <source>
        <dbReference type="EMBL" id="EYF05120.1"/>
    </source>
</evidence>
<feature type="domain" description="SMP-30/Gluconolactonase/LRE-like region" evidence="5">
    <location>
        <begin position="84"/>
        <end position="324"/>
    </location>
</feature>
<dbReference type="InterPro" id="IPR051262">
    <property type="entry name" value="SMP-30/CGR1_Lactonase"/>
</dbReference>
<dbReference type="STRING" id="1192034.CAP_3483"/>
<keyword evidence="3" id="KW-0479">Metal-binding</keyword>
<keyword evidence="7" id="KW-1185">Reference proteome</keyword>
<accession>A0A017T8I7</accession>
<evidence type="ECO:0000313" key="7">
    <source>
        <dbReference type="Proteomes" id="UP000019678"/>
    </source>
</evidence>
<feature type="compositionally biased region" description="Low complexity" evidence="4">
    <location>
        <begin position="17"/>
        <end position="30"/>
    </location>
</feature>
<evidence type="ECO:0000256" key="4">
    <source>
        <dbReference type="SAM" id="MobiDB-lite"/>
    </source>
</evidence>
<evidence type="ECO:0000256" key="2">
    <source>
        <dbReference type="PIRSR" id="PIRSR605511-1"/>
    </source>
</evidence>
<dbReference type="PANTHER" id="PTHR47572">
    <property type="entry name" value="LIPOPROTEIN-RELATED"/>
    <property type="match status" value="1"/>
</dbReference>
<dbReference type="InterPro" id="IPR013658">
    <property type="entry name" value="SGL"/>
</dbReference>
<evidence type="ECO:0000256" key="3">
    <source>
        <dbReference type="PIRSR" id="PIRSR605511-2"/>
    </source>
</evidence>
<protein>
    <submittedName>
        <fullName evidence="6">Gluconolactonase</fullName>
    </submittedName>
</protein>
<dbReference type="InterPro" id="IPR005511">
    <property type="entry name" value="SMP-30"/>
</dbReference>
<feature type="binding site" evidence="3">
    <location>
        <position position="224"/>
    </location>
    <ligand>
        <name>a divalent metal cation</name>
        <dbReference type="ChEBI" id="CHEBI:60240"/>
    </ligand>
</feature>
<feature type="binding site" evidence="3">
    <location>
        <position position="173"/>
    </location>
    <ligand>
        <name>substrate</name>
    </ligand>
</feature>
<feature type="compositionally biased region" description="Gly residues" evidence="4">
    <location>
        <begin position="31"/>
        <end position="59"/>
    </location>
</feature>
<organism evidence="6 7">
    <name type="scientific">Chondromyces apiculatus DSM 436</name>
    <dbReference type="NCBI Taxonomy" id="1192034"/>
    <lineage>
        <taxon>Bacteria</taxon>
        <taxon>Pseudomonadati</taxon>
        <taxon>Myxococcota</taxon>
        <taxon>Polyangia</taxon>
        <taxon>Polyangiales</taxon>
        <taxon>Polyangiaceae</taxon>
        <taxon>Chondromyces</taxon>
    </lineage>
</organism>
<evidence type="ECO:0000256" key="1">
    <source>
        <dbReference type="ARBA" id="ARBA00022801"/>
    </source>
</evidence>
<dbReference type="eggNOG" id="COG3386">
    <property type="taxonomic scope" value="Bacteria"/>
</dbReference>
<gene>
    <name evidence="6" type="ORF">CAP_3483</name>
</gene>
<feature type="active site" description="Proton donor/acceptor" evidence="2">
    <location>
        <position position="270"/>
    </location>
</feature>
<comment type="cofactor">
    <cofactor evidence="3">
        <name>Zn(2+)</name>
        <dbReference type="ChEBI" id="CHEBI:29105"/>
    </cofactor>
    <text evidence="3">Binds 1 divalent metal cation per subunit.</text>
</comment>
<dbReference type="Pfam" id="PF08450">
    <property type="entry name" value="SGL"/>
    <property type="match status" value="1"/>
</dbReference>
<dbReference type="PRINTS" id="PR01790">
    <property type="entry name" value="SMP30FAMILY"/>
</dbReference>
<comment type="caution">
    <text evidence="6">The sequence shown here is derived from an EMBL/GenBank/DDBJ whole genome shotgun (WGS) entry which is preliminary data.</text>
</comment>
<dbReference type="InterPro" id="IPR011042">
    <property type="entry name" value="6-blade_b-propeller_TolB-like"/>
</dbReference>
<evidence type="ECO:0000259" key="5">
    <source>
        <dbReference type="Pfam" id="PF08450"/>
    </source>
</evidence>
<dbReference type="PANTHER" id="PTHR47572:SF4">
    <property type="entry name" value="LACTONASE DRP35"/>
    <property type="match status" value="1"/>
</dbReference>
<feature type="binding site" evidence="3">
    <location>
        <position position="86"/>
    </location>
    <ligand>
        <name>a divalent metal cation</name>
        <dbReference type="ChEBI" id="CHEBI:60240"/>
    </ligand>
</feature>
<dbReference type="GO" id="GO:0046872">
    <property type="term" value="F:metal ion binding"/>
    <property type="evidence" value="ECO:0007669"/>
    <property type="project" value="UniProtKB-KW"/>
</dbReference>
<dbReference type="Gene3D" id="2.120.10.30">
    <property type="entry name" value="TolB, C-terminal domain"/>
    <property type="match status" value="1"/>
</dbReference>
<feature type="binding site" evidence="3">
    <location>
        <position position="270"/>
    </location>
    <ligand>
        <name>a divalent metal cation</name>
        <dbReference type="ChEBI" id="CHEBI:60240"/>
    </ligand>
</feature>
<dbReference type="AlphaFoldDB" id="A0A017T8I7"/>
<dbReference type="EMBL" id="ASRX01000026">
    <property type="protein sequence ID" value="EYF05120.1"/>
    <property type="molecule type" value="Genomic_DNA"/>
</dbReference>
<sequence>MPLVVIAAACGGDDDGSTTNTTTTTSSTAPGSGGSGGTGGDGSGAGGAGGDGGAGGEGGSVSWEGVDPIANTEAVAEVSGGYGFTEGTCWFADEGVLRFTDIPNSRIHEVDAQGNVTVWREPSGQTNGIAVTPEGDAVTCEHQNRRVTRSGPSGDNPEVVAEDYQGDRFNSPNDAIVRSDGNIYFTDPTYGLGNNPQEIPFRGVFRVAPDGTVSVVSADLTQPNGIALSPDEQTLYATDTEGDRLHAFPVNADGSTESGSVLAENIDGPDGMAVDDTGNLYLTTATGVQVLRADGTSWGTITVPQQPSNCAFGDADRHTLYISARTALYKVRLNIPGKP</sequence>
<proteinExistence type="predicted"/>
<reference evidence="6 7" key="1">
    <citation type="submission" date="2013-05" db="EMBL/GenBank/DDBJ databases">
        <title>Genome assembly of Chondromyces apiculatus DSM 436.</title>
        <authorList>
            <person name="Sharma G."/>
            <person name="Khatri I."/>
            <person name="Kaur C."/>
            <person name="Mayilraj S."/>
            <person name="Subramanian S."/>
        </authorList>
    </citation>
    <scope>NUCLEOTIDE SEQUENCE [LARGE SCALE GENOMIC DNA]</scope>
    <source>
        <strain evidence="6 7">DSM 436</strain>
    </source>
</reference>
<dbReference type="Proteomes" id="UP000019678">
    <property type="component" value="Unassembled WGS sequence"/>
</dbReference>